<comment type="similarity">
    <text evidence="1">Belongs to the mandelate racemase/muconate lactonizing enzyme family.</text>
</comment>
<dbReference type="Gene3D" id="3.30.390.10">
    <property type="entry name" value="Enolase-like, N-terminal domain"/>
    <property type="match status" value="1"/>
</dbReference>
<dbReference type="InterPro" id="IPR036849">
    <property type="entry name" value="Enolase-like_C_sf"/>
</dbReference>
<dbReference type="PATRIC" id="fig|317.243.peg.4232"/>
<dbReference type="Gene3D" id="3.20.20.120">
    <property type="entry name" value="Enolase-like C-terminal domain"/>
    <property type="match status" value="1"/>
</dbReference>
<dbReference type="PANTHER" id="PTHR48080">
    <property type="entry name" value="D-GALACTONATE DEHYDRATASE-RELATED"/>
    <property type="match status" value="1"/>
</dbReference>
<dbReference type="InterPro" id="IPR029065">
    <property type="entry name" value="Enolase_C-like"/>
</dbReference>
<evidence type="ECO:0000313" key="5">
    <source>
        <dbReference type="Proteomes" id="UP000093104"/>
    </source>
</evidence>
<dbReference type="SUPFAM" id="SSF51604">
    <property type="entry name" value="Enolase C-terminal domain-like"/>
    <property type="match status" value="1"/>
</dbReference>
<dbReference type="Proteomes" id="UP000093104">
    <property type="component" value="Unassembled WGS sequence"/>
</dbReference>
<evidence type="ECO:0000259" key="3">
    <source>
        <dbReference type="SMART" id="SM00922"/>
    </source>
</evidence>
<proteinExistence type="inferred from homology"/>
<name>A0A1C7ZAJ1_PSESX</name>
<evidence type="ECO:0000256" key="1">
    <source>
        <dbReference type="ARBA" id="ARBA00008031"/>
    </source>
</evidence>
<dbReference type="Pfam" id="PF13378">
    <property type="entry name" value="MR_MLE_C"/>
    <property type="match status" value="1"/>
</dbReference>
<dbReference type="InterPro" id="IPR034593">
    <property type="entry name" value="DgoD-like"/>
</dbReference>
<reference evidence="4 5" key="1">
    <citation type="submission" date="2015-07" db="EMBL/GenBank/DDBJ databases">
        <title>Draft genome sequence of a diazotrophic, plant growth-promoting rhizobacterium of the Pseudomonas syringae complex.</title>
        <authorList>
            <person name="Patten C.L."/>
            <person name="Jeong H."/>
        </authorList>
    </citation>
    <scope>NUCLEOTIDE SEQUENCE [LARGE SCALE GENOMIC DNA]</scope>
    <source>
        <strain evidence="4 5">GR12-2</strain>
    </source>
</reference>
<dbReference type="AlphaFoldDB" id="A0A1C7ZAJ1"/>
<dbReference type="OrthoDB" id="9802699at2"/>
<dbReference type="PANTHER" id="PTHR48080:SF3">
    <property type="entry name" value="ENOLASE SUPERFAMILY MEMBER DDB_G0284701"/>
    <property type="match status" value="1"/>
</dbReference>
<organism evidence="4 5">
    <name type="scientific">Pseudomonas syringae</name>
    <dbReference type="NCBI Taxonomy" id="317"/>
    <lineage>
        <taxon>Bacteria</taxon>
        <taxon>Pseudomonadati</taxon>
        <taxon>Pseudomonadota</taxon>
        <taxon>Gammaproteobacteria</taxon>
        <taxon>Pseudomonadales</taxon>
        <taxon>Pseudomonadaceae</taxon>
        <taxon>Pseudomonas</taxon>
    </lineage>
</organism>
<protein>
    <submittedName>
        <fullName evidence="4">Mandelate racemase</fullName>
    </submittedName>
</protein>
<dbReference type="InterPro" id="IPR029017">
    <property type="entry name" value="Enolase-like_N"/>
</dbReference>
<dbReference type="EMBL" id="LGSI01000020">
    <property type="protein sequence ID" value="OCR26210.1"/>
    <property type="molecule type" value="Genomic_DNA"/>
</dbReference>
<keyword evidence="2" id="KW-0479">Metal-binding</keyword>
<evidence type="ECO:0000256" key="2">
    <source>
        <dbReference type="ARBA" id="ARBA00022723"/>
    </source>
</evidence>
<dbReference type="InterPro" id="IPR013342">
    <property type="entry name" value="Mandelate_racemase_C"/>
</dbReference>
<feature type="domain" description="Mandelate racemase/muconate lactonizing enzyme C-terminal" evidence="3">
    <location>
        <begin position="141"/>
        <end position="238"/>
    </location>
</feature>
<dbReference type="GO" id="GO:0046872">
    <property type="term" value="F:metal ion binding"/>
    <property type="evidence" value="ECO:0007669"/>
    <property type="project" value="UniProtKB-KW"/>
</dbReference>
<dbReference type="SFLD" id="SFLDS00001">
    <property type="entry name" value="Enolase"/>
    <property type="match status" value="1"/>
</dbReference>
<dbReference type="SMART" id="SM00922">
    <property type="entry name" value="MR_MLE"/>
    <property type="match status" value="1"/>
</dbReference>
<gene>
    <name evidence="4" type="ORF">AFK24_06020</name>
</gene>
<evidence type="ECO:0000313" key="4">
    <source>
        <dbReference type="EMBL" id="OCR26210.1"/>
    </source>
</evidence>
<accession>A0A1C7ZAJ1</accession>
<dbReference type="SUPFAM" id="SSF54826">
    <property type="entry name" value="Enolase N-terminal domain-like"/>
    <property type="match status" value="1"/>
</dbReference>
<sequence>MTASLRRADLHYGNGVQLHTAASGSVGELQALYLCLDDGEHQAVGEVRINIAYLNGYTPGEVIAQALKAVSAVSWQQDPAQLLAQMPHWAAALSMPVRTLIDCALHDLLARRAGLPLAQWLGAPDAKVRYASNQTLFWSPFEVFLAQADAYVNRGFRDLKVRIAVSSFDEDLIRLQALRERFGSEIKIAVDVNGQWPQHDALSHLEALARFDLAYAEQPIAAGGWEAMERLAEQSPLPLMIDEGLAGSEDVDRLCALGGKVWAHLKLVKIGGIAPCVSAARRLTQAGVTCMIGQMNEGAAATAAALHVACTTQPRFAELYGADGLSDDPASPLLYRDGQAWMPTAPGLGITLDLEKTQLIRSF</sequence>
<comment type="caution">
    <text evidence="4">The sequence shown here is derived from an EMBL/GenBank/DDBJ whole genome shotgun (WGS) entry which is preliminary data.</text>
</comment>